<organism evidence="5 6">
    <name type="scientific">Vallicoccus soli</name>
    <dbReference type="NCBI Taxonomy" id="2339232"/>
    <lineage>
        <taxon>Bacteria</taxon>
        <taxon>Bacillati</taxon>
        <taxon>Actinomycetota</taxon>
        <taxon>Actinomycetes</taxon>
        <taxon>Motilibacterales</taxon>
        <taxon>Vallicoccaceae</taxon>
        <taxon>Vallicoccus</taxon>
    </lineage>
</organism>
<protein>
    <submittedName>
        <fullName evidence="5">GNAT family N-acetyltransferase</fullName>
    </submittedName>
</protein>
<accession>A0A3A3Z883</accession>
<dbReference type="PANTHER" id="PTHR43877:SF2">
    <property type="entry name" value="AMINOALKYLPHOSPHONATE N-ACETYLTRANSFERASE-RELATED"/>
    <property type="match status" value="1"/>
</dbReference>
<feature type="region of interest" description="Disordered" evidence="3">
    <location>
        <begin position="1"/>
        <end position="23"/>
    </location>
</feature>
<evidence type="ECO:0000256" key="1">
    <source>
        <dbReference type="ARBA" id="ARBA00022679"/>
    </source>
</evidence>
<dbReference type="PANTHER" id="PTHR43877">
    <property type="entry name" value="AMINOALKYLPHOSPHONATE N-ACETYLTRANSFERASE-RELATED-RELATED"/>
    <property type="match status" value="1"/>
</dbReference>
<dbReference type="CDD" id="cd04301">
    <property type="entry name" value="NAT_SF"/>
    <property type="match status" value="1"/>
</dbReference>
<reference evidence="5 6" key="1">
    <citation type="submission" date="2018-09" db="EMBL/GenBank/DDBJ databases">
        <title>YIM 75000 draft genome.</title>
        <authorList>
            <person name="Tang S."/>
            <person name="Feng Y."/>
        </authorList>
    </citation>
    <scope>NUCLEOTIDE SEQUENCE [LARGE SCALE GENOMIC DNA]</scope>
    <source>
        <strain evidence="5 6">YIM 75000</strain>
    </source>
</reference>
<name>A0A3A3Z883_9ACTN</name>
<sequence length="185" mass="19311">MSAEHAPPASPHGDAPHPGPVLVRPARADDLAAVDAVTTRTYLDEGFTPPDSPYVAELASGARRAAQAQLLVAELPGPPRRLAGSVTLGVHGSPWAEVARPGEAELRMLAVDPAARGAGTGSALVAEAASRARALGCAALVLSTQRSMAAAHRLYARSGFRRVPERDWSPVPGLVLEVWRLDLRA</sequence>
<proteinExistence type="predicted"/>
<dbReference type="RefSeq" id="WP_119949043.1">
    <property type="nucleotide sequence ID" value="NZ_QZEZ01000001.1"/>
</dbReference>
<evidence type="ECO:0000313" key="6">
    <source>
        <dbReference type="Proteomes" id="UP000265614"/>
    </source>
</evidence>
<dbReference type="InterPro" id="IPR000182">
    <property type="entry name" value="GNAT_dom"/>
</dbReference>
<dbReference type="Proteomes" id="UP000265614">
    <property type="component" value="Unassembled WGS sequence"/>
</dbReference>
<evidence type="ECO:0000313" key="5">
    <source>
        <dbReference type="EMBL" id="RJK98117.1"/>
    </source>
</evidence>
<evidence type="ECO:0000259" key="4">
    <source>
        <dbReference type="PROSITE" id="PS51186"/>
    </source>
</evidence>
<dbReference type="AlphaFoldDB" id="A0A3A3Z883"/>
<dbReference type="SUPFAM" id="SSF55729">
    <property type="entry name" value="Acyl-CoA N-acyltransferases (Nat)"/>
    <property type="match status" value="1"/>
</dbReference>
<evidence type="ECO:0000256" key="2">
    <source>
        <dbReference type="ARBA" id="ARBA00023315"/>
    </source>
</evidence>
<keyword evidence="2" id="KW-0012">Acyltransferase</keyword>
<dbReference type="EMBL" id="QZEZ01000001">
    <property type="protein sequence ID" value="RJK98117.1"/>
    <property type="molecule type" value="Genomic_DNA"/>
</dbReference>
<evidence type="ECO:0000256" key="3">
    <source>
        <dbReference type="SAM" id="MobiDB-lite"/>
    </source>
</evidence>
<dbReference type="GO" id="GO:0016747">
    <property type="term" value="F:acyltransferase activity, transferring groups other than amino-acyl groups"/>
    <property type="evidence" value="ECO:0007669"/>
    <property type="project" value="InterPro"/>
</dbReference>
<gene>
    <name evidence="5" type="ORF">D5H78_04105</name>
</gene>
<keyword evidence="1 5" id="KW-0808">Transferase</keyword>
<dbReference type="Pfam" id="PF00583">
    <property type="entry name" value="Acetyltransf_1"/>
    <property type="match status" value="1"/>
</dbReference>
<dbReference type="PROSITE" id="PS51186">
    <property type="entry name" value="GNAT"/>
    <property type="match status" value="1"/>
</dbReference>
<comment type="caution">
    <text evidence="5">The sequence shown here is derived from an EMBL/GenBank/DDBJ whole genome shotgun (WGS) entry which is preliminary data.</text>
</comment>
<dbReference type="InterPro" id="IPR050832">
    <property type="entry name" value="Bact_Acetyltransf"/>
</dbReference>
<dbReference type="InterPro" id="IPR016181">
    <property type="entry name" value="Acyl_CoA_acyltransferase"/>
</dbReference>
<dbReference type="Gene3D" id="3.40.630.30">
    <property type="match status" value="1"/>
</dbReference>
<keyword evidence="6" id="KW-1185">Reference proteome</keyword>
<dbReference type="OrthoDB" id="273614at2"/>
<feature type="domain" description="N-acetyltransferase" evidence="4">
    <location>
        <begin position="21"/>
        <end position="181"/>
    </location>
</feature>